<name>A0A067KYW7_JATCU</name>
<evidence type="ECO:0000256" key="10">
    <source>
        <dbReference type="ARBA" id="ARBA00023180"/>
    </source>
</evidence>
<dbReference type="InterPro" id="IPR003591">
    <property type="entry name" value="Leu-rich_rpt_typical-subtyp"/>
</dbReference>
<keyword evidence="4" id="KW-0433">Leucine-rich repeat</keyword>
<evidence type="ECO:0000256" key="11">
    <source>
        <dbReference type="ARBA" id="ARBA00037847"/>
    </source>
</evidence>
<dbReference type="SUPFAM" id="SSF52047">
    <property type="entry name" value="RNI-like"/>
    <property type="match status" value="1"/>
</dbReference>
<dbReference type="AlphaFoldDB" id="A0A067KYW7"/>
<dbReference type="InterPro" id="IPR032675">
    <property type="entry name" value="LRR_dom_sf"/>
</dbReference>
<evidence type="ECO:0000256" key="5">
    <source>
        <dbReference type="ARBA" id="ARBA00022692"/>
    </source>
</evidence>
<organism evidence="13 14">
    <name type="scientific">Jatropha curcas</name>
    <name type="common">Barbados nut</name>
    <dbReference type="NCBI Taxonomy" id="180498"/>
    <lineage>
        <taxon>Eukaryota</taxon>
        <taxon>Viridiplantae</taxon>
        <taxon>Streptophyta</taxon>
        <taxon>Embryophyta</taxon>
        <taxon>Tracheophyta</taxon>
        <taxon>Spermatophyta</taxon>
        <taxon>Magnoliopsida</taxon>
        <taxon>eudicotyledons</taxon>
        <taxon>Gunneridae</taxon>
        <taxon>Pentapetalae</taxon>
        <taxon>rosids</taxon>
        <taxon>fabids</taxon>
        <taxon>Malpighiales</taxon>
        <taxon>Euphorbiaceae</taxon>
        <taxon>Crotonoideae</taxon>
        <taxon>Jatropheae</taxon>
        <taxon>Jatropha</taxon>
    </lineage>
</organism>
<keyword evidence="5 12" id="KW-0812">Transmembrane</keyword>
<keyword evidence="10" id="KW-0325">Glycoprotein</keyword>
<dbReference type="Gene3D" id="3.80.10.10">
    <property type="entry name" value="Ribonuclease Inhibitor"/>
    <property type="match status" value="4"/>
</dbReference>
<proteinExistence type="inferred from homology"/>
<dbReference type="GO" id="GO:0012505">
    <property type="term" value="C:endomembrane system"/>
    <property type="evidence" value="ECO:0007669"/>
    <property type="project" value="UniProtKB-SubCell"/>
</dbReference>
<sequence>MEGLCGLKSLVELGLSTNQFSGPLPQCIGNLTNLQVLDLTSNLFGGNPLSVVSEIKSLKYLFLSGNKFEGSFSFSALANHSKLEIFQLSSGNELLELETETHGWLPKFQLKIIDLPNCNFNVQTRKVPSFLLYQYDIRFIDLSHNNLFGTFPSWILQNNSKLEVMNVMNNSFTGPLQLPNLKHDLVEFEISSNNITNKLPKEFGFVFSNLIYVNLSKNSFEGNIPSSIGEIIGLSILDLSNNNFSGELPGNLFVNLSILIALILSNNNFHGNIFPKYVNLPELYVLDMNNNSFSGNVSVDLLNIPGLSVLDISSNKVSGRIPIQLCNLSSIEILDLSKNMLFGSLPSCFNASSLRFLFLQKNSLNGLIPHVISRSPDLVALDLRDNKFSGTIPSWISQLSTLRVLSLGGNALSGNIPTQLCQLRNLNIIDLSRNSFHGSIPSCFNNLSFGMTGEDEFQSASTGVAFAEPVSSSAQYNATLELDLPGLFPWSSPSDNVKVEFAMKNRYNSYLGYIINSVAGIDLSRNELTGSIPQELGDLGKILSLNLSHNHLTGSIPVSFSNLKSIESLDLHNNNLSGEIPTQLAALNFLGTFNVAYNNLSGRIPDKAQFGTFSESSYRGNLGLCGDIIHRSCNLKEAPSGIDAEEEEEEEGAIDMEWFYWSLCASYVTILMGLVAILYVNRRWRMVWFYYVHVCIYSIFGIEFYY</sequence>
<keyword evidence="14" id="KW-1185">Reference proteome</keyword>
<dbReference type="FunFam" id="3.80.10.10:FF:000213">
    <property type="entry name" value="Tyrosine-sulfated glycopeptide receptor 1"/>
    <property type="match status" value="1"/>
</dbReference>
<keyword evidence="7" id="KW-0677">Repeat</keyword>
<keyword evidence="9 12" id="KW-0472">Membrane</keyword>
<dbReference type="PANTHER" id="PTHR48062">
    <property type="entry name" value="RECEPTOR-LIKE PROTEIN 14"/>
    <property type="match status" value="1"/>
</dbReference>
<comment type="similarity">
    <text evidence="2">Belongs to the RLP family.</text>
</comment>
<feature type="transmembrane region" description="Helical" evidence="12">
    <location>
        <begin position="658"/>
        <end position="680"/>
    </location>
</feature>
<gene>
    <name evidence="13" type="ORF">JCGZ_06105</name>
</gene>
<evidence type="ECO:0000256" key="2">
    <source>
        <dbReference type="ARBA" id="ARBA00009592"/>
    </source>
</evidence>
<evidence type="ECO:0000256" key="9">
    <source>
        <dbReference type="ARBA" id="ARBA00023136"/>
    </source>
</evidence>
<evidence type="ECO:0000313" key="13">
    <source>
        <dbReference type="EMBL" id="KDP37049.1"/>
    </source>
</evidence>
<evidence type="ECO:0000256" key="1">
    <source>
        <dbReference type="ARBA" id="ARBA00004236"/>
    </source>
</evidence>
<evidence type="ECO:0000256" key="12">
    <source>
        <dbReference type="SAM" id="Phobius"/>
    </source>
</evidence>
<keyword evidence="8 12" id="KW-1133">Transmembrane helix</keyword>
<evidence type="ECO:0000313" key="14">
    <source>
        <dbReference type="Proteomes" id="UP000027138"/>
    </source>
</evidence>
<dbReference type="FunFam" id="3.80.10.10:FF:000233">
    <property type="entry name" value="Leucine-rich repeat receptor-like protein kinase TDR"/>
    <property type="match status" value="1"/>
</dbReference>
<dbReference type="STRING" id="180498.A0A067KYW7"/>
<feature type="transmembrane region" description="Helical" evidence="12">
    <location>
        <begin position="687"/>
        <end position="705"/>
    </location>
</feature>
<dbReference type="Pfam" id="PF13855">
    <property type="entry name" value="LRR_8"/>
    <property type="match status" value="1"/>
</dbReference>
<dbReference type="PANTHER" id="PTHR48062:SF52">
    <property type="entry name" value="RECEPTOR-LIKE PROTEIN 8-RELATED"/>
    <property type="match status" value="1"/>
</dbReference>
<evidence type="ECO:0000256" key="3">
    <source>
        <dbReference type="ARBA" id="ARBA00022475"/>
    </source>
</evidence>
<comment type="subcellular location">
    <subcellularLocation>
        <location evidence="1">Cell membrane</location>
    </subcellularLocation>
    <subcellularLocation>
        <location evidence="11">Endomembrane system</location>
        <topology evidence="11">Single-pass membrane protein</topology>
    </subcellularLocation>
</comment>
<dbReference type="Proteomes" id="UP000027138">
    <property type="component" value="Unassembled WGS sequence"/>
</dbReference>
<dbReference type="OrthoDB" id="1728874at2759"/>
<dbReference type="EMBL" id="KK914415">
    <property type="protein sequence ID" value="KDP37049.1"/>
    <property type="molecule type" value="Genomic_DNA"/>
</dbReference>
<accession>A0A067KYW7</accession>
<dbReference type="InterPro" id="IPR001611">
    <property type="entry name" value="Leu-rich_rpt"/>
</dbReference>
<dbReference type="InterPro" id="IPR051502">
    <property type="entry name" value="RLP_Defense_Trigger"/>
</dbReference>
<keyword evidence="3" id="KW-1003">Cell membrane</keyword>
<reference evidence="13 14" key="1">
    <citation type="journal article" date="2014" name="PLoS ONE">
        <title>Global Analysis of Gene Expression Profiles in Physic Nut (Jatropha curcas L.) Seedlings Exposed to Salt Stress.</title>
        <authorList>
            <person name="Zhang L."/>
            <person name="Zhang C."/>
            <person name="Wu P."/>
            <person name="Chen Y."/>
            <person name="Li M."/>
            <person name="Jiang H."/>
            <person name="Wu G."/>
        </authorList>
    </citation>
    <scope>NUCLEOTIDE SEQUENCE [LARGE SCALE GENOMIC DNA]</scope>
    <source>
        <strain evidence="14">cv. GZQX0401</strain>
        <tissue evidence="13">Young leaves</tissue>
    </source>
</reference>
<keyword evidence="6" id="KW-0732">Signal</keyword>
<dbReference type="Pfam" id="PF00560">
    <property type="entry name" value="LRR_1"/>
    <property type="match status" value="7"/>
</dbReference>
<evidence type="ECO:0000256" key="6">
    <source>
        <dbReference type="ARBA" id="ARBA00022729"/>
    </source>
</evidence>
<dbReference type="SMART" id="SM00369">
    <property type="entry name" value="LRR_TYP"/>
    <property type="match status" value="6"/>
</dbReference>
<dbReference type="SUPFAM" id="SSF52058">
    <property type="entry name" value="L domain-like"/>
    <property type="match status" value="1"/>
</dbReference>
<dbReference type="GO" id="GO:0005886">
    <property type="term" value="C:plasma membrane"/>
    <property type="evidence" value="ECO:0007669"/>
    <property type="project" value="UniProtKB-SubCell"/>
</dbReference>
<dbReference type="GO" id="GO:0009791">
    <property type="term" value="P:post-embryonic development"/>
    <property type="evidence" value="ECO:0007669"/>
    <property type="project" value="UniProtKB-ARBA"/>
</dbReference>
<evidence type="ECO:0000256" key="4">
    <source>
        <dbReference type="ARBA" id="ARBA00022614"/>
    </source>
</evidence>
<evidence type="ECO:0008006" key="15">
    <source>
        <dbReference type="Google" id="ProtNLM"/>
    </source>
</evidence>
<protein>
    <recommendedName>
        <fullName evidence="15">Leucine-rich repeat-containing N-terminal plant-type domain-containing protein</fullName>
    </recommendedName>
</protein>
<evidence type="ECO:0000256" key="7">
    <source>
        <dbReference type="ARBA" id="ARBA00022737"/>
    </source>
</evidence>
<evidence type="ECO:0000256" key="8">
    <source>
        <dbReference type="ARBA" id="ARBA00022989"/>
    </source>
</evidence>